<protein>
    <recommendedName>
        <fullName evidence="2">Pyocin activator protein PrtN</fullName>
    </recommendedName>
</protein>
<accession>A0AAU8LV17</accession>
<gene>
    <name evidence="1" type="ORF">Q3M24_21605</name>
</gene>
<dbReference type="KEGG" id="eaj:Q3M24_21605"/>
<name>A0AAU8LV17_9BACT</name>
<proteinExistence type="predicted"/>
<reference evidence="1" key="1">
    <citation type="journal article" date="2024" name="Syst. Appl. Microbiol.">
        <title>First single-strain enrichments of Electrothrix cable bacteria, description of E. aestuarii sp. nov. and E. rattekaaiensis sp. nov., and proposal of a cable bacteria taxonomy following the rules of the SeqCode.</title>
        <authorList>
            <person name="Plum-Jensen L.E."/>
            <person name="Schramm A."/>
            <person name="Marshall I.P.G."/>
        </authorList>
    </citation>
    <scope>NUCLEOTIDE SEQUENCE</scope>
    <source>
        <strain evidence="1">Rat1</strain>
    </source>
</reference>
<dbReference type="EMBL" id="CP159373">
    <property type="protein sequence ID" value="XCN72849.1"/>
    <property type="molecule type" value="Genomic_DNA"/>
</dbReference>
<sequence length="99" mass="10980">MSNKIQIEVSQEEKQIDLSAFAEKWPSAFVERSKLSEFSGGVLNGRTMANLDSKGTGIKGRVKIGDRKVIYPVHEVISWLEARASLPKKSKCGQDGERT</sequence>
<organism evidence="1">
    <name type="scientific">Candidatus Electrothrix aestuarii</name>
    <dbReference type="NCBI Taxonomy" id="3062594"/>
    <lineage>
        <taxon>Bacteria</taxon>
        <taxon>Pseudomonadati</taxon>
        <taxon>Thermodesulfobacteriota</taxon>
        <taxon>Desulfobulbia</taxon>
        <taxon>Desulfobulbales</taxon>
        <taxon>Desulfobulbaceae</taxon>
        <taxon>Candidatus Electrothrix</taxon>
    </lineage>
</organism>
<evidence type="ECO:0008006" key="2">
    <source>
        <dbReference type="Google" id="ProtNLM"/>
    </source>
</evidence>
<evidence type="ECO:0000313" key="1">
    <source>
        <dbReference type="EMBL" id="XCN72849.1"/>
    </source>
</evidence>
<reference evidence="1" key="2">
    <citation type="submission" date="2024-06" db="EMBL/GenBank/DDBJ databases">
        <authorList>
            <person name="Plum-Jensen L.E."/>
            <person name="Schramm A."/>
            <person name="Marshall I.P.G."/>
        </authorList>
    </citation>
    <scope>NUCLEOTIDE SEQUENCE</scope>
    <source>
        <strain evidence="1">Rat1</strain>
    </source>
</reference>
<dbReference type="AlphaFoldDB" id="A0AAU8LV17"/>